<dbReference type="EMBL" id="JANPWZ010000976">
    <property type="protein sequence ID" value="KAJ3570022.1"/>
    <property type="molecule type" value="Genomic_DNA"/>
</dbReference>
<protein>
    <submittedName>
        <fullName evidence="1">Uncharacterized protein</fullName>
    </submittedName>
</protein>
<sequence length="121" mass="13000">MGGPRVAARIGEADAKDGADLRVREDVNDGVVEYEGAEQARVKQRELDEDVPAEGMRYTDDRSRHLAAEVGGHEQKISGVVSPGRVVAEQLLIELVTVVLMRHVGDPNTTDTEALGLVLGV</sequence>
<accession>A0A9W8NDQ9</accession>
<gene>
    <name evidence="1" type="ORF">NPX13_g5878</name>
</gene>
<evidence type="ECO:0000313" key="1">
    <source>
        <dbReference type="EMBL" id="KAJ3570022.1"/>
    </source>
</evidence>
<evidence type="ECO:0000313" key="2">
    <source>
        <dbReference type="Proteomes" id="UP001148614"/>
    </source>
</evidence>
<name>A0A9W8NDQ9_9PEZI</name>
<proteinExistence type="predicted"/>
<organism evidence="1 2">
    <name type="scientific">Xylaria arbuscula</name>
    <dbReference type="NCBI Taxonomy" id="114810"/>
    <lineage>
        <taxon>Eukaryota</taxon>
        <taxon>Fungi</taxon>
        <taxon>Dikarya</taxon>
        <taxon>Ascomycota</taxon>
        <taxon>Pezizomycotina</taxon>
        <taxon>Sordariomycetes</taxon>
        <taxon>Xylariomycetidae</taxon>
        <taxon>Xylariales</taxon>
        <taxon>Xylariaceae</taxon>
        <taxon>Xylaria</taxon>
    </lineage>
</organism>
<keyword evidence="2" id="KW-1185">Reference proteome</keyword>
<dbReference type="Proteomes" id="UP001148614">
    <property type="component" value="Unassembled WGS sequence"/>
</dbReference>
<dbReference type="AlphaFoldDB" id="A0A9W8NDQ9"/>
<reference evidence="1" key="1">
    <citation type="submission" date="2022-07" db="EMBL/GenBank/DDBJ databases">
        <title>Genome Sequence of Xylaria arbuscula.</title>
        <authorList>
            <person name="Buettner E."/>
        </authorList>
    </citation>
    <scope>NUCLEOTIDE SEQUENCE</scope>
    <source>
        <strain evidence="1">VT107</strain>
    </source>
</reference>
<comment type="caution">
    <text evidence="1">The sequence shown here is derived from an EMBL/GenBank/DDBJ whole genome shotgun (WGS) entry which is preliminary data.</text>
</comment>